<keyword evidence="2" id="KW-0472">Membrane</keyword>
<keyword evidence="5" id="KW-1185">Reference proteome</keyword>
<keyword evidence="2" id="KW-0812">Transmembrane</keyword>
<name>A0A814PY29_ADIRI</name>
<evidence type="ECO:0000256" key="2">
    <source>
        <dbReference type="SAM" id="Phobius"/>
    </source>
</evidence>
<evidence type="ECO:0000313" key="6">
    <source>
        <dbReference type="Proteomes" id="UP000663852"/>
    </source>
</evidence>
<dbReference type="Proteomes" id="UP000663852">
    <property type="component" value="Unassembled WGS sequence"/>
</dbReference>
<dbReference type="EMBL" id="CAJNOJ010000101">
    <property type="protein sequence ID" value="CAF1111925.1"/>
    <property type="molecule type" value="Genomic_DNA"/>
</dbReference>
<protein>
    <recommendedName>
        <fullName evidence="7">Transmembrane protein</fullName>
    </recommendedName>
</protein>
<dbReference type="OrthoDB" id="10042845at2759"/>
<comment type="caution">
    <text evidence="3">The sequence shown here is derived from an EMBL/GenBank/DDBJ whole genome shotgun (WGS) entry which is preliminary data.</text>
</comment>
<evidence type="ECO:0000256" key="1">
    <source>
        <dbReference type="SAM" id="MobiDB-lite"/>
    </source>
</evidence>
<keyword evidence="2" id="KW-1133">Transmembrane helix</keyword>
<reference evidence="3" key="1">
    <citation type="submission" date="2021-02" db="EMBL/GenBank/DDBJ databases">
        <authorList>
            <person name="Nowell W R."/>
        </authorList>
    </citation>
    <scope>NUCLEOTIDE SEQUENCE</scope>
</reference>
<evidence type="ECO:0000313" key="3">
    <source>
        <dbReference type="EMBL" id="CAF1111925.1"/>
    </source>
</evidence>
<accession>A0A814PY29</accession>
<dbReference type="Proteomes" id="UP000663828">
    <property type="component" value="Unassembled WGS sequence"/>
</dbReference>
<sequence length="314" mass="35070">MQQTPNSVKDRGSAVSTNNLIIDNKTNTIQSETQVTKPKKKKRKTQVANVTTKQTTVQQPALSGVFGISRAATICWYILIGIIFLIAFVALVLSVLYFVSDTTTEQVVKLYGICGAGSLIFVTIGIVCLDCCNDGNRRAREEMARYTMLQAIEEKKRALAQRRAKRTVTEDKDEKPKPFIIQHQGTQAAPPEPEPHSHHMHHYPYHHYPTIGYLIPAPPIVIDTGMNTSEKFVPPSWSRNEEHGTQTDRTEGTQTSAMELNRIPSNVTEIIHERTILKAPRELIGTIKESMAQQDRDLALGPEPIDANTLIAFN</sequence>
<evidence type="ECO:0000313" key="4">
    <source>
        <dbReference type="EMBL" id="CAF1631385.1"/>
    </source>
</evidence>
<evidence type="ECO:0000313" key="5">
    <source>
        <dbReference type="Proteomes" id="UP000663828"/>
    </source>
</evidence>
<organism evidence="3 6">
    <name type="scientific">Adineta ricciae</name>
    <name type="common">Rotifer</name>
    <dbReference type="NCBI Taxonomy" id="249248"/>
    <lineage>
        <taxon>Eukaryota</taxon>
        <taxon>Metazoa</taxon>
        <taxon>Spiralia</taxon>
        <taxon>Gnathifera</taxon>
        <taxon>Rotifera</taxon>
        <taxon>Eurotatoria</taxon>
        <taxon>Bdelloidea</taxon>
        <taxon>Adinetida</taxon>
        <taxon>Adinetidae</taxon>
        <taxon>Adineta</taxon>
    </lineage>
</organism>
<feature type="region of interest" description="Disordered" evidence="1">
    <location>
        <begin position="233"/>
        <end position="252"/>
    </location>
</feature>
<dbReference type="AlphaFoldDB" id="A0A814PY29"/>
<feature type="transmembrane region" description="Helical" evidence="2">
    <location>
        <begin position="110"/>
        <end position="132"/>
    </location>
</feature>
<feature type="compositionally biased region" description="Basic and acidic residues" evidence="1">
    <location>
        <begin position="239"/>
        <end position="251"/>
    </location>
</feature>
<feature type="transmembrane region" description="Helical" evidence="2">
    <location>
        <begin position="74"/>
        <end position="98"/>
    </location>
</feature>
<evidence type="ECO:0008006" key="7">
    <source>
        <dbReference type="Google" id="ProtNLM"/>
    </source>
</evidence>
<gene>
    <name evidence="3" type="ORF">EDS130_LOCUS20562</name>
    <name evidence="4" type="ORF">XAT740_LOCUS51713</name>
</gene>
<dbReference type="EMBL" id="CAJNOR010008303">
    <property type="protein sequence ID" value="CAF1631385.1"/>
    <property type="molecule type" value="Genomic_DNA"/>
</dbReference>
<proteinExistence type="predicted"/>